<dbReference type="AlphaFoldDB" id="A0A8H4IVQ9"/>
<dbReference type="PANTHER" id="PTHR47447">
    <property type="entry name" value="OS03G0856100 PROTEIN"/>
    <property type="match status" value="1"/>
</dbReference>
<dbReference type="Pfam" id="PF13812">
    <property type="entry name" value="PPR_3"/>
    <property type="match status" value="1"/>
</dbReference>
<evidence type="ECO:0000256" key="4">
    <source>
        <dbReference type="ARBA" id="ARBA00044511"/>
    </source>
</evidence>
<accession>A0A8H4IVQ9</accession>
<keyword evidence="2" id="KW-0677">Repeat</keyword>
<comment type="similarity">
    <text evidence="1">Belongs to the CCM1 family.</text>
</comment>
<evidence type="ECO:0000256" key="6">
    <source>
        <dbReference type="SAM" id="MobiDB-lite"/>
    </source>
</evidence>
<gene>
    <name evidence="8" type="ORF">GTA08_BOTSDO06316</name>
    <name evidence="7" type="ORF">GTA08_BOTSDO10183</name>
</gene>
<comment type="function">
    <text evidence="3">Regulates mitochondrial small subunit maturation by controlling 15S rRNA 5'-end processing. Localizes to the 5' precursor of the 15S rRNA in a position that is subsequently occupied by mS47 in the mature yeast mtSSU. Uses structure and sequence-specific RNA recognition, binding to a single-stranded region of the precursor and specifically recognizing bases -6 to -1. The exchange of Ccm1 for mS47 is coupled to the irreversible removal of precursor rRNA that is accompanied by conformational changes of the mitoribosomal proteins uS5m and mS26. These conformational changes signal completion of 5'-end rRNA processing through protection of the mature 5'-end of the 15S rRNA and stabilization of mS47. The removal of the 5' precursor together with the dissociation of Ccm1 may be catalyzed by the 5'-3' exoribonuclease Pet127. Involved in the specific removal of group I introns in mitochondrial encoded transcripts.</text>
</comment>
<evidence type="ECO:0000256" key="1">
    <source>
        <dbReference type="ARBA" id="ARBA00006192"/>
    </source>
</evidence>
<organism evidence="8 9">
    <name type="scientific">Botryosphaeria dothidea</name>
    <dbReference type="NCBI Taxonomy" id="55169"/>
    <lineage>
        <taxon>Eukaryota</taxon>
        <taxon>Fungi</taxon>
        <taxon>Dikarya</taxon>
        <taxon>Ascomycota</taxon>
        <taxon>Pezizomycotina</taxon>
        <taxon>Dothideomycetes</taxon>
        <taxon>Dothideomycetes incertae sedis</taxon>
        <taxon>Botryosphaeriales</taxon>
        <taxon>Botryosphaeriaceae</taxon>
        <taxon>Botryosphaeria</taxon>
    </lineage>
</organism>
<dbReference type="EMBL" id="WWBZ02000073">
    <property type="protein sequence ID" value="KAF4301888.1"/>
    <property type="molecule type" value="Genomic_DNA"/>
</dbReference>
<evidence type="ECO:0000313" key="8">
    <source>
        <dbReference type="EMBL" id="KAF4306018.1"/>
    </source>
</evidence>
<dbReference type="Proteomes" id="UP000572817">
    <property type="component" value="Unassembled WGS sequence"/>
</dbReference>
<comment type="caution">
    <text evidence="8">The sequence shown here is derived from an EMBL/GenBank/DDBJ whole genome shotgun (WGS) entry which is preliminary data.</text>
</comment>
<evidence type="ECO:0000313" key="7">
    <source>
        <dbReference type="EMBL" id="KAF4301888.1"/>
    </source>
</evidence>
<feature type="region of interest" description="Disordered" evidence="6">
    <location>
        <begin position="211"/>
        <end position="251"/>
    </location>
</feature>
<dbReference type="Gene3D" id="1.25.40.10">
    <property type="entry name" value="Tetratricopeptide repeat domain"/>
    <property type="match status" value="2"/>
</dbReference>
<dbReference type="OrthoDB" id="185373at2759"/>
<feature type="repeat" description="PPR" evidence="5">
    <location>
        <begin position="660"/>
        <end position="694"/>
    </location>
</feature>
<dbReference type="InterPro" id="IPR002885">
    <property type="entry name" value="PPR_rpt"/>
</dbReference>
<evidence type="ECO:0000256" key="2">
    <source>
        <dbReference type="ARBA" id="ARBA00022737"/>
    </source>
</evidence>
<feature type="compositionally biased region" description="Pro residues" evidence="6">
    <location>
        <begin position="52"/>
        <end position="62"/>
    </location>
</feature>
<dbReference type="SUPFAM" id="SSF48452">
    <property type="entry name" value="TPR-like"/>
    <property type="match status" value="1"/>
</dbReference>
<evidence type="ECO:0000256" key="5">
    <source>
        <dbReference type="PROSITE-ProRule" id="PRU00708"/>
    </source>
</evidence>
<evidence type="ECO:0000256" key="3">
    <source>
        <dbReference type="ARBA" id="ARBA00044493"/>
    </source>
</evidence>
<dbReference type="PROSITE" id="PS51375">
    <property type="entry name" value="PPR"/>
    <property type="match status" value="1"/>
</dbReference>
<dbReference type="PANTHER" id="PTHR47447:SF17">
    <property type="entry name" value="OS12G0638900 PROTEIN"/>
    <property type="match status" value="1"/>
</dbReference>
<protein>
    <recommendedName>
        <fullName evidence="10">Translation regulator protein</fullName>
    </recommendedName>
</protein>
<dbReference type="EMBL" id="WWBZ02000040">
    <property type="protein sequence ID" value="KAF4306018.1"/>
    <property type="molecule type" value="Genomic_DNA"/>
</dbReference>
<reference evidence="8 9" key="1">
    <citation type="submission" date="2020-04" db="EMBL/GenBank/DDBJ databases">
        <title>Genome Assembly and Annotation of Botryosphaeria dothidea sdau 11-99, a Latent Pathogen of Apple Fruit Ring Rot in China.</title>
        <authorList>
            <person name="Yu C."/>
            <person name="Diao Y."/>
            <person name="Lu Q."/>
            <person name="Zhao J."/>
            <person name="Cui S."/>
            <person name="Peng C."/>
            <person name="He B."/>
            <person name="Liu H."/>
        </authorList>
    </citation>
    <scope>NUCLEOTIDE SEQUENCE [LARGE SCALE GENOMIC DNA]</scope>
    <source>
        <strain evidence="9">sdau11-99</strain>
        <strain evidence="8">Sdau11-99</strain>
    </source>
</reference>
<dbReference type="Pfam" id="PF13041">
    <property type="entry name" value="PPR_2"/>
    <property type="match status" value="1"/>
</dbReference>
<keyword evidence="9" id="KW-1185">Reference proteome</keyword>
<proteinExistence type="inferred from homology"/>
<dbReference type="NCBIfam" id="TIGR00756">
    <property type="entry name" value="PPR"/>
    <property type="match status" value="1"/>
</dbReference>
<sequence length="1224" mass="138447">MTRAATENRAAGRFLVDSRAQSFDSRCRNLRHCHCRRRSACSSPTTARTRLPRPPAALPPLRAPKSSSAPLPERYAALILSNFPASVALVNTTRQGMLERASLCLESGGRHLLRGSNPRLRSRRMLHSSFWHHAALDLDLSACWLSVLQPLHDGRNAAAHSTHQDPLFLDFLYPARTLALMRRLSHLSREAWQARQMRLRNSGRMRQFSSRANGYDATDPPPVDAASGDTPFDSSEDASQRDPFEDISPMPMGDLSELDLEGFPLDETNGLADVDNAPEMLRSLLDAGELDSRMVWVLWQKTDTAHRTPDLSAAVLDYLCSVKPFTPMFAQEATAIFDALDAKDRRPSSYHGAVTAYLLLNQLGKAALAHEHGIESGHVARGKIGTSELLASAIEKERWQLAIEVYTEMTNLRGPTLEIWSVAKKNLEMCNHAESFLLYLRWMRRLTGREPEDQHQIRTFATDLGAQAIRQHAPHSSSASEEKRLYRLLMRLKQSAFLESRHYEYALRGLLASPTTKEAKIPPMVVRKLYTRYIAIAKADRSVVPSQKLFAAMLYALTGNMTKSHGTRGTGLRVDVGNVAADMSVFHGRPSNKMLELLMDRYARVGDVTRTKSWFRYIPIRQRKPFHLEYILEAHARCGATEEAKKVFEDIKQMLGRDPHVRAWNMLLHGYARNDDAAGAYQVFDNLMSSSVEPDAYSFTAILDLMALRGDVDGIKDMLALAASVDDRIIRSTAVAGYLVTAFINNDDMDSAELVAEQLRKRRGSEHMQGSMTPIWNNIATAYALRRDVMGTRRVYERMLADGVEPDEFTYAALLQALCLVRNSDAAWKILRLVIPQKPVKQLSLHYAIVMAGYINQRKYERVAYVDKHRKQQGIRASLSTKIAAIKAVALSEHVGRYQNRDNLQEELVRTEKMLAHVLSKNDPWEYTAEPQTGLGFRTMDQSDGAYVDIVIEIYGARGAFSMAERLLQEWVARNKDMDPSNPARLPPLRMIVALMSAHFKAERYDEVERLWDMALEQVAQLTQLYTPKSATHAETENPSRDTIAPARRHLLSRPLVIFLRTLHFQGRYDDAQRTVSGLLAQGFTLDNLSWNLYIQLLARTGRISLAFGLCEKYLMPQWAGWRKKDDPLRRRYRRTRGWDYMNVNANTTKPHVIMPQYRTLVILAAALKYVRRLEAVGGVRPNSIGEAPFNEALLRLRSPRTVAALHGMPHIDDELQSRFLGDD</sequence>
<evidence type="ECO:0008006" key="10">
    <source>
        <dbReference type="Google" id="ProtNLM"/>
    </source>
</evidence>
<evidence type="ECO:0000313" key="9">
    <source>
        <dbReference type="Proteomes" id="UP000572817"/>
    </source>
</evidence>
<name>A0A8H4IVQ9_9PEZI</name>
<feature type="region of interest" description="Disordered" evidence="6">
    <location>
        <begin position="44"/>
        <end position="67"/>
    </location>
</feature>
<dbReference type="InterPro" id="IPR011990">
    <property type="entry name" value="TPR-like_helical_dom_sf"/>
</dbReference>
<comment type="subunit">
    <text evidence="4">Binds to mitochondrial small subunit 15S rRNA.</text>
</comment>